<organism evidence="2 3">
    <name type="scientific">Operophtera brumata</name>
    <name type="common">Winter moth</name>
    <name type="synonym">Phalaena brumata</name>
    <dbReference type="NCBI Taxonomy" id="104452"/>
    <lineage>
        <taxon>Eukaryota</taxon>
        <taxon>Metazoa</taxon>
        <taxon>Ecdysozoa</taxon>
        <taxon>Arthropoda</taxon>
        <taxon>Hexapoda</taxon>
        <taxon>Insecta</taxon>
        <taxon>Pterygota</taxon>
        <taxon>Neoptera</taxon>
        <taxon>Endopterygota</taxon>
        <taxon>Lepidoptera</taxon>
        <taxon>Glossata</taxon>
        <taxon>Ditrysia</taxon>
        <taxon>Geometroidea</taxon>
        <taxon>Geometridae</taxon>
        <taxon>Larentiinae</taxon>
        <taxon>Operophtera</taxon>
    </lineage>
</organism>
<name>A0A0L7LFP3_OPEBR</name>
<dbReference type="InterPro" id="IPR005135">
    <property type="entry name" value="Endo/exonuclease/phosphatase"/>
</dbReference>
<evidence type="ECO:0000259" key="1">
    <source>
        <dbReference type="Pfam" id="PF03372"/>
    </source>
</evidence>
<reference evidence="2 3" key="1">
    <citation type="journal article" date="2015" name="Genome Biol. Evol.">
        <title>The genome of winter moth (Operophtera brumata) provides a genomic perspective on sexual dimorphism and phenology.</title>
        <authorList>
            <person name="Derks M.F."/>
            <person name="Smit S."/>
            <person name="Salis L."/>
            <person name="Schijlen E."/>
            <person name="Bossers A."/>
            <person name="Mateman C."/>
            <person name="Pijl A.S."/>
            <person name="de Ridder D."/>
            <person name="Groenen M.A."/>
            <person name="Visser M.E."/>
            <person name="Megens H.J."/>
        </authorList>
    </citation>
    <scope>NUCLEOTIDE SEQUENCE [LARGE SCALE GENOMIC DNA]</scope>
    <source>
        <strain evidence="2">WM2013NL</strain>
        <tissue evidence="2">Head and thorax</tissue>
    </source>
</reference>
<keyword evidence="3" id="KW-1185">Reference proteome</keyword>
<evidence type="ECO:0000313" key="3">
    <source>
        <dbReference type="Proteomes" id="UP000037510"/>
    </source>
</evidence>
<accession>A0A0L7LFP3</accession>
<evidence type="ECO:0000313" key="2">
    <source>
        <dbReference type="EMBL" id="KOB74378.1"/>
    </source>
</evidence>
<dbReference type="GO" id="GO:0003824">
    <property type="term" value="F:catalytic activity"/>
    <property type="evidence" value="ECO:0007669"/>
    <property type="project" value="InterPro"/>
</dbReference>
<dbReference type="Gene3D" id="3.60.10.10">
    <property type="entry name" value="Endonuclease/exonuclease/phosphatase"/>
    <property type="match status" value="1"/>
</dbReference>
<dbReference type="EMBL" id="JTDY01001257">
    <property type="protein sequence ID" value="KOB74378.1"/>
    <property type="molecule type" value="Genomic_DNA"/>
</dbReference>
<protein>
    <submittedName>
        <fullName evidence="2">Putative tick transposon</fullName>
    </submittedName>
</protein>
<dbReference type="AlphaFoldDB" id="A0A0L7LFP3"/>
<proteinExistence type="predicted"/>
<gene>
    <name evidence="2" type="ORF">OBRU01_09318</name>
</gene>
<sequence length="538" mass="61723">MTKMMELLTTSINAQNESAAKIRGDIADIKDQMLDIQKSVGITDHKISSLATEQKVMKAEVQNLAGAVLKTDVKIASLEIDLQKLHVNSTGSVLRDLAPYDEVLSEESESVNFDERKNYDKSEVLKTVELITENCPEPTQIARIGKYKSDGSRPIKVRFESEETAKQILKNKNKLKSTSIKIFGDQTPYQQTRFKKLKDELNHRTLGGENNLQIKCTSNRHCSCKKLHSLNACCRNDKTTTYQIVNNYGDLAYNKKSLKFLYANVRSIVKPGKFDELCCIVKSLTPVVHIIVLVETWIKSDDEAKRLQIPGYTHYYHYRQNVVGGGVSIFATNSLKHYHIEELTQDDNQYIWIHLAKFSLDIGAVYKPGRTNGKQFLDTFLHQLNRRNRAVVLGDFNYNLLAPDNSVEDYKVTLQENGYRIMNKITPKYCTRETLTKKSLLDHISTNLKENQFSLAVIESSMSDHKQMFFEIDKYQPPLKRKIQYQSIDYGKLQMLTEEVMNNTKNIYWLDMVVKNNVDRLNPIWPPPSTALRGNIKC</sequence>
<dbReference type="InterPro" id="IPR036691">
    <property type="entry name" value="Endo/exonu/phosph_ase_sf"/>
</dbReference>
<comment type="caution">
    <text evidence="2">The sequence shown here is derived from an EMBL/GenBank/DDBJ whole genome shotgun (WGS) entry which is preliminary data.</text>
</comment>
<feature type="domain" description="Endonuclease/exonuclease/phosphatase" evidence="1">
    <location>
        <begin position="289"/>
        <end position="404"/>
    </location>
</feature>
<dbReference type="Pfam" id="PF03372">
    <property type="entry name" value="Exo_endo_phos"/>
    <property type="match status" value="1"/>
</dbReference>
<dbReference type="SUPFAM" id="SSF56219">
    <property type="entry name" value="DNase I-like"/>
    <property type="match status" value="1"/>
</dbReference>
<dbReference type="Proteomes" id="UP000037510">
    <property type="component" value="Unassembled WGS sequence"/>
</dbReference>